<feature type="region of interest" description="Disordered" evidence="1">
    <location>
        <begin position="158"/>
        <end position="202"/>
    </location>
</feature>
<dbReference type="Gene3D" id="1.10.490.10">
    <property type="entry name" value="Globins"/>
    <property type="match status" value="1"/>
</dbReference>
<sequence>MGNTIHRRDKEKSVLNERAVLKKVWSGVADNPQYHGNVFFLGFCKTYPQYTKYFTLDPEMPLTIDVHITTHFSIIMETIGYLVVDYYKNRKQHDFFIGYIAMVHKDMNIIHRDMSPFVRWISCQDNLIYGKTIDFWNDRQRIWEARLEEWKRKVGTVKKPREYSSSDDDSTLSGQSTNSDDVSQLTQSPIQSSSKTNDSSRISQYELPHENAESFIIRPSITLRSKKSGETQYSVIETIDRTNEPLISDPKFEFTFDNDVLSISDSYGDTSDKSSGSSRNINIDSIARKRRRAKLLM</sequence>
<dbReference type="SUPFAM" id="SSF46458">
    <property type="entry name" value="Globin-like"/>
    <property type="match status" value="1"/>
</dbReference>
<feature type="compositionally biased region" description="Polar residues" evidence="1">
    <location>
        <begin position="171"/>
        <end position="202"/>
    </location>
</feature>
<dbReference type="AlphaFoldDB" id="A0AA39FQC3"/>
<keyword evidence="3" id="KW-1185">Reference proteome</keyword>
<evidence type="ECO:0000313" key="3">
    <source>
        <dbReference type="Proteomes" id="UP001168990"/>
    </source>
</evidence>
<dbReference type="Proteomes" id="UP001168990">
    <property type="component" value="Unassembled WGS sequence"/>
</dbReference>
<dbReference type="InterPro" id="IPR012292">
    <property type="entry name" value="Globin/Proto"/>
</dbReference>
<accession>A0AA39FQC3</accession>
<protein>
    <submittedName>
        <fullName evidence="2">Uncharacterized protein</fullName>
    </submittedName>
</protein>
<name>A0AA39FQC3_9HYME</name>
<dbReference type="EMBL" id="JAQQBS010000002">
    <property type="protein sequence ID" value="KAK0173882.1"/>
    <property type="molecule type" value="Genomic_DNA"/>
</dbReference>
<organism evidence="2 3">
    <name type="scientific">Microctonus aethiopoides</name>
    <dbReference type="NCBI Taxonomy" id="144406"/>
    <lineage>
        <taxon>Eukaryota</taxon>
        <taxon>Metazoa</taxon>
        <taxon>Ecdysozoa</taxon>
        <taxon>Arthropoda</taxon>
        <taxon>Hexapoda</taxon>
        <taxon>Insecta</taxon>
        <taxon>Pterygota</taxon>
        <taxon>Neoptera</taxon>
        <taxon>Endopterygota</taxon>
        <taxon>Hymenoptera</taxon>
        <taxon>Apocrita</taxon>
        <taxon>Ichneumonoidea</taxon>
        <taxon>Braconidae</taxon>
        <taxon>Euphorinae</taxon>
        <taxon>Microctonus</taxon>
    </lineage>
</organism>
<proteinExistence type="predicted"/>
<dbReference type="GO" id="GO:0020037">
    <property type="term" value="F:heme binding"/>
    <property type="evidence" value="ECO:0007669"/>
    <property type="project" value="InterPro"/>
</dbReference>
<comment type="caution">
    <text evidence="2">The sequence shown here is derived from an EMBL/GenBank/DDBJ whole genome shotgun (WGS) entry which is preliminary data.</text>
</comment>
<dbReference type="InterPro" id="IPR009050">
    <property type="entry name" value="Globin-like_sf"/>
</dbReference>
<reference evidence="2" key="2">
    <citation type="submission" date="2023-03" db="EMBL/GenBank/DDBJ databases">
        <authorList>
            <person name="Inwood S.N."/>
            <person name="Skelly J.G."/>
            <person name="Guhlin J."/>
            <person name="Harrop T.W.R."/>
            <person name="Goldson S.G."/>
            <person name="Dearden P.K."/>
        </authorList>
    </citation>
    <scope>NUCLEOTIDE SEQUENCE</scope>
    <source>
        <strain evidence="2">Irish</strain>
        <tissue evidence="2">Whole body</tissue>
    </source>
</reference>
<evidence type="ECO:0000313" key="2">
    <source>
        <dbReference type="EMBL" id="KAK0173882.1"/>
    </source>
</evidence>
<dbReference type="GO" id="GO:0019825">
    <property type="term" value="F:oxygen binding"/>
    <property type="evidence" value="ECO:0007669"/>
    <property type="project" value="InterPro"/>
</dbReference>
<reference evidence="2" key="1">
    <citation type="journal article" date="2023" name="bioRxiv">
        <title>Scaffold-level genome assemblies of two parasitoid biocontrol wasps reveal the parthenogenesis mechanism and an associated novel virus.</title>
        <authorList>
            <person name="Inwood S."/>
            <person name="Skelly J."/>
            <person name="Guhlin J."/>
            <person name="Harrop T."/>
            <person name="Goldson S."/>
            <person name="Dearden P."/>
        </authorList>
    </citation>
    <scope>NUCLEOTIDE SEQUENCE</scope>
    <source>
        <strain evidence="2">Irish</strain>
        <tissue evidence="2">Whole body</tissue>
    </source>
</reference>
<evidence type="ECO:0000256" key="1">
    <source>
        <dbReference type="SAM" id="MobiDB-lite"/>
    </source>
</evidence>
<gene>
    <name evidence="2" type="ORF">PV328_007023</name>
</gene>